<comment type="subcellular location">
    <subcellularLocation>
        <location evidence="1">Cytoplasm</location>
    </subcellularLocation>
</comment>
<dbReference type="Gene3D" id="3.40.1260.10">
    <property type="entry name" value="DsrEFH-like"/>
    <property type="match status" value="1"/>
</dbReference>
<dbReference type="Pfam" id="PF02635">
    <property type="entry name" value="DsrE"/>
    <property type="match status" value="1"/>
</dbReference>
<keyword evidence="6" id="KW-1185">Reference proteome</keyword>
<evidence type="ECO:0000313" key="5">
    <source>
        <dbReference type="EMBL" id="SPL69929.1"/>
    </source>
</evidence>
<gene>
    <name evidence="5" type="primary">tusD</name>
    <name evidence="5" type="ORF">KPC_1107</name>
</gene>
<sequence length="136" mass="15250">MQLHLHAYSKSEILMSTLLLITSAPSAIHAWHALGLAQALKAKNQDFRVFFYQDAVSVANNLQWVPDDQRNLTTEWQKLSIRLPVCVSAALARGITDQENAKRHQIPNHNLAQGFELVGLGEFADAVQTCDRIIQF</sequence>
<keyword evidence="3" id="KW-0963">Cytoplasm</keyword>
<evidence type="ECO:0000313" key="6">
    <source>
        <dbReference type="Proteomes" id="UP000245974"/>
    </source>
</evidence>
<protein>
    <submittedName>
        <fullName evidence="5">Sulfurtransferase TusD</fullName>
        <ecNumber evidence="5">2.8.1.-</ecNumber>
    </submittedName>
</protein>
<dbReference type="NCBIfam" id="NF001237">
    <property type="entry name" value="PRK00207.1"/>
    <property type="match status" value="1"/>
</dbReference>
<evidence type="ECO:0000256" key="1">
    <source>
        <dbReference type="ARBA" id="ARBA00004496"/>
    </source>
</evidence>
<dbReference type="NCBIfam" id="TIGR03012">
    <property type="entry name" value="sulf_tusD_dsrE"/>
    <property type="match status" value="1"/>
</dbReference>
<keyword evidence="4 5" id="KW-0808">Transferase</keyword>
<dbReference type="EC" id="2.8.1.-" evidence="5"/>
<organism evidence="5 6">
    <name type="scientific">Acinetobacter stercoris</name>
    <dbReference type="NCBI Taxonomy" id="2126983"/>
    <lineage>
        <taxon>Bacteria</taxon>
        <taxon>Pseudomonadati</taxon>
        <taxon>Pseudomonadota</taxon>
        <taxon>Gammaproteobacteria</taxon>
        <taxon>Moraxellales</taxon>
        <taxon>Moraxellaceae</taxon>
        <taxon>Acinetobacter</taxon>
    </lineage>
</organism>
<dbReference type="PANTHER" id="PTHR34874:SF3">
    <property type="entry name" value="SULFURTRANSFERASE TUSD"/>
    <property type="match status" value="1"/>
</dbReference>
<dbReference type="InterPro" id="IPR017463">
    <property type="entry name" value="Sulphur_relay_TusD/DsrE"/>
</dbReference>
<accession>A0A2U3MXA2</accession>
<evidence type="ECO:0000256" key="4">
    <source>
        <dbReference type="ARBA" id="ARBA00022679"/>
    </source>
</evidence>
<name>A0A2U3MXA2_9GAMM</name>
<dbReference type="GO" id="GO:0097163">
    <property type="term" value="F:sulfur carrier activity"/>
    <property type="evidence" value="ECO:0007669"/>
    <property type="project" value="TreeGrafter"/>
</dbReference>
<dbReference type="PANTHER" id="PTHR34874">
    <property type="entry name" value="PROTEIN YCHN"/>
    <property type="match status" value="1"/>
</dbReference>
<dbReference type="EMBL" id="OOGT01000034">
    <property type="protein sequence ID" value="SPL69929.1"/>
    <property type="molecule type" value="Genomic_DNA"/>
</dbReference>
<dbReference type="InterPro" id="IPR003787">
    <property type="entry name" value="Sulphur_relay_DsrE/F-like"/>
</dbReference>
<dbReference type="FunCoup" id="A0A2U3MXA2">
    <property type="interactions" value="53"/>
</dbReference>
<dbReference type="SUPFAM" id="SSF75169">
    <property type="entry name" value="DsrEFH-like"/>
    <property type="match status" value="1"/>
</dbReference>
<reference evidence="6" key="1">
    <citation type="submission" date="2018-03" db="EMBL/GenBank/DDBJ databases">
        <authorList>
            <person name="Blom J."/>
        </authorList>
    </citation>
    <scope>NUCLEOTIDE SEQUENCE [LARGE SCALE GENOMIC DNA]</scope>
    <source>
        <strain evidence="6">KPC-SM-21</strain>
    </source>
</reference>
<proteinExistence type="inferred from homology"/>
<dbReference type="GO" id="GO:0002143">
    <property type="term" value="P:tRNA wobble position uridine thiolation"/>
    <property type="evidence" value="ECO:0007669"/>
    <property type="project" value="TreeGrafter"/>
</dbReference>
<evidence type="ECO:0000256" key="3">
    <source>
        <dbReference type="ARBA" id="ARBA00022490"/>
    </source>
</evidence>
<comment type="similarity">
    <text evidence="2">Belongs to the DsrE/TusD family.</text>
</comment>
<dbReference type="AlphaFoldDB" id="A0A2U3MXA2"/>
<dbReference type="InParanoid" id="A0A2U3MXA2"/>
<evidence type="ECO:0000256" key="2">
    <source>
        <dbReference type="ARBA" id="ARBA00007067"/>
    </source>
</evidence>
<dbReference type="GO" id="GO:0016783">
    <property type="term" value="F:sulfurtransferase activity"/>
    <property type="evidence" value="ECO:0007669"/>
    <property type="project" value="InterPro"/>
</dbReference>
<dbReference type="GO" id="GO:1990228">
    <property type="term" value="C:sulfurtransferase complex"/>
    <property type="evidence" value="ECO:0007669"/>
    <property type="project" value="TreeGrafter"/>
</dbReference>
<dbReference type="InterPro" id="IPR027396">
    <property type="entry name" value="DsrEFH-like"/>
</dbReference>
<dbReference type="Proteomes" id="UP000245974">
    <property type="component" value="Unassembled WGS sequence"/>
</dbReference>